<proteinExistence type="predicted"/>
<organism evidence="1">
    <name type="scientific">bioreactor metagenome</name>
    <dbReference type="NCBI Taxonomy" id="1076179"/>
    <lineage>
        <taxon>unclassified sequences</taxon>
        <taxon>metagenomes</taxon>
        <taxon>ecological metagenomes</taxon>
    </lineage>
</organism>
<gene>
    <name evidence="1" type="ORF">SDC9_126913</name>
</gene>
<reference evidence="1" key="1">
    <citation type="submission" date="2019-08" db="EMBL/GenBank/DDBJ databases">
        <authorList>
            <person name="Kucharzyk K."/>
            <person name="Murdoch R.W."/>
            <person name="Higgins S."/>
            <person name="Loffler F."/>
        </authorList>
    </citation>
    <scope>NUCLEOTIDE SEQUENCE</scope>
</reference>
<comment type="caution">
    <text evidence="1">The sequence shown here is derived from an EMBL/GenBank/DDBJ whole genome shotgun (WGS) entry which is preliminary data.</text>
</comment>
<accession>A0A645CSK3</accession>
<dbReference type="Pfam" id="PF14202">
    <property type="entry name" value="TnpW"/>
    <property type="match status" value="1"/>
</dbReference>
<evidence type="ECO:0000313" key="1">
    <source>
        <dbReference type="EMBL" id="MPM79871.1"/>
    </source>
</evidence>
<protein>
    <submittedName>
        <fullName evidence="1">Uncharacterized protein</fullName>
    </submittedName>
</protein>
<dbReference type="AlphaFoldDB" id="A0A645CSK3"/>
<dbReference type="InterPro" id="IPR026990">
    <property type="entry name" value="TnpW"/>
</dbReference>
<sequence>MGNKRVSEIRIGNTTYIVTAECSPTATETVEKKLERLILRHVADTIKLQNKDENTFAMCANQSEYGMDNE</sequence>
<dbReference type="EMBL" id="VSSQ01029651">
    <property type="protein sequence ID" value="MPM79871.1"/>
    <property type="molecule type" value="Genomic_DNA"/>
</dbReference>
<name>A0A645CSK3_9ZZZZ</name>